<accession>A0A328AYS2</accession>
<comment type="caution">
    <text evidence="4">The sequence shown here is derived from an EMBL/GenBank/DDBJ whole genome shotgun (WGS) entry which is preliminary data.</text>
</comment>
<organism evidence="4 5">
    <name type="scientific">Phenylobacterium hankyongense</name>
    <dbReference type="NCBI Taxonomy" id="1813876"/>
    <lineage>
        <taxon>Bacteria</taxon>
        <taxon>Pseudomonadati</taxon>
        <taxon>Pseudomonadota</taxon>
        <taxon>Alphaproteobacteria</taxon>
        <taxon>Caulobacterales</taxon>
        <taxon>Caulobacteraceae</taxon>
        <taxon>Phenylobacterium</taxon>
    </lineage>
</organism>
<name>A0A328AYS2_9CAUL</name>
<protein>
    <submittedName>
        <fullName evidence="4">LLM class flavin-dependent oxidoreductase</fullName>
    </submittedName>
</protein>
<dbReference type="PANTHER" id="PTHR30137:SF8">
    <property type="entry name" value="BLR5498 PROTEIN"/>
    <property type="match status" value="1"/>
</dbReference>
<dbReference type="AlphaFoldDB" id="A0A328AYS2"/>
<dbReference type="SUPFAM" id="SSF51679">
    <property type="entry name" value="Bacterial luciferase-like"/>
    <property type="match status" value="1"/>
</dbReference>
<dbReference type="EMBL" id="QFYP01000001">
    <property type="protein sequence ID" value="RAK60260.1"/>
    <property type="molecule type" value="Genomic_DNA"/>
</dbReference>
<keyword evidence="2" id="KW-0503">Monooxygenase</keyword>
<evidence type="ECO:0000313" key="5">
    <source>
        <dbReference type="Proteomes" id="UP000249842"/>
    </source>
</evidence>
<sequence>MKFDVFCEIQRAFPWGGKDEASLFREVLAQAKAAEAAGFEIWWQVEHHGAPEFSYSSAPEVVLTAIAMTTERLRVGHAGVLAPFRINTPLRVAERGATLDVLSGGRFELGLAKSGGKEWETFGVNPDTARDQVRDAMHMIPRMWTEPEFAWTSADYEVPPRNVLPKPLQKPHPRLWQTCGSPDSFYMAGEMGVGALGTTLLSPVAFLGQMLREHDRGLADCKAPAGKLVNAQKGVFTFVHLAESRAQAIANGAAWSALWYVNAAPVVFKVPRRIWYDMIKKGLHPHSARDTAALAGLDPHEVEIQPDDPEVVKILKRMAQGADISFQEAHEALEPLDSVVIGDPGHCAEKLRAYQAIGADRMMCLMQFGSIPHEAVVRSIDLTGDHLVPAFAPERFEAGTSEAGRSDDLAVTAI</sequence>
<evidence type="ECO:0000313" key="4">
    <source>
        <dbReference type="EMBL" id="RAK60260.1"/>
    </source>
</evidence>
<dbReference type="PANTHER" id="PTHR30137">
    <property type="entry name" value="LUCIFERASE-LIKE MONOOXYGENASE"/>
    <property type="match status" value="1"/>
</dbReference>
<dbReference type="RefSeq" id="WP_111457553.1">
    <property type="nucleotide sequence ID" value="NZ_QFYP01000001.1"/>
</dbReference>
<dbReference type="Proteomes" id="UP000249842">
    <property type="component" value="Unassembled WGS sequence"/>
</dbReference>
<feature type="domain" description="Luciferase-like" evidence="3">
    <location>
        <begin position="1"/>
        <end position="361"/>
    </location>
</feature>
<dbReference type="GO" id="GO:0004497">
    <property type="term" value="F:monooxygenase activity"/>
    <property type="evidence" value="ECO:0007669"/>
    <property type="project" value="UniProtKB-KW"/>
</dbReference>
<dbReference type="InterPro" id="IPR011251">
    <property type="entry name" value="Luciferase-like_dom"/>
</dbReference>
<keyword evidence="1" id="KW-0560">Oxidoreductase</keyword>
<dbReference type="InterPro" id="IPR036661">
    <property type="entry name" value="Luciferase-like_sf"/>
</dbReference>
<proteinExistence type="predicted"/>
<dbReference type="Gene3D" id="3.20.20.30">
    <property type="entry name" value="Luciferase-like domain"/>
    <property type="match status" value="1"/>
</dbReference>
<evidence type="ECO:0000256" key="1">
    <source>
        <dbReference type="ARBA" id="ARBA00023002"/>
    </source>
</evidence>
<dbReference type="Pfam" id="PF00296">
    <property type="entry name" value="Bac_luciferase"/>
    <property type="match status" value="1"/>
</dbReference>
<dbReference type="InterPro" id="IPR050766">
    <property type="entry name" value="Bact_Lucif_Oxidored"/>
</dbReference>
<dbReference type="OrthoDB" id="8477406at2"/>
<evidence type="ECO:0000259" key="3">
    <source>
        <dbReference type="Pfam" id="PF00296"/>
    </source>
</evidence>
<keyword evidence="5" id="KW-1185">Reference proteome</keyword>
<evidence type="ECO:0000256" key="2">
    <source>
        <dbReference type="ARBA" id="ARBA00023033"/>
    </source>
</evidence>
<dbReference type="GO" id="GO:0016705">
    <property type="term" value="F:oxidoreductase activity, acting on paired donors, with incorporation or reduction of molecular oxygen"/>
    <property type="evidence" value="ECO:0007669"/>
    <property type="project" value="InterPro"/>
</dbReference>
<reference evidence="5" key="1">
    <citation type="submission" date="2018-05" db="EMBL/GenBank/DDBJ databases">
        <authorList>
            <person name="Li X."/>
        </authorList>
    </citation>
    <scope>NUCLEOTIDE SEQUENCE [LARGE SCALE GENOMIC DNA]</scope>
    <source>
        <strain evidence="5">HKS-05</strain>
    </source>
</reference>
<dbReference type="GO" id="GO:0005829">
    <property type="term" value="C:cytosol"/>
    <property type="evidence" value="ECO:0007669"/>
    <property type="project" value="TreeGrafter"/>
</dbReference>
<gene>
    <name evidence="4" type="ORF">DJ021_10810</name>
</gene>